<dbReference type="NCBIfam" id="NF002099">
    <property type="entry name" value="PRK00944.1"/>
    <property type="match status" value="1"/>
</dbReference>
<dbReference type="GO" id="GO:0005886">
    <property type="term" value="C:plasma membrane"/>
    <property type="evidence" value="ECO:0007669"/>
    <property type="project" value="UniProtKB-SubCell"/>
</dbReference>
<feature type="transmembrane region" description="Helical" evidence="5">
    <location>
        <begin position="147"/>
        <end position="165"/>
    </location>
</feature>
<proteinExistence type="inferred from homology"/>
<evidence type="ECO:0000313" key="6">
    <source>
        <dbReference type="EMBL" id="SFH11080.1"/>
    </source>
</evidence>
<comment type="similarity">
    <text evidence="5">Belongs to the UPF0314 family.</text>
</comment>
<dbReference type="Proteomes" id="UP000183635">
    <property type="component" value="Unassembled WGS sequence"/>
</dbReference>
<name>A0A1I2XC46_9RHOB</name>
<sequence length="190" mass="21490">MPNPGMRRLLPYALTALIVILAAARLLWIDREPICKCGHIKLWHGQTMSAENSQHIADWYTPSHLIHGLLFYAALWLVARRLSFGWRLAIATLVESLWEIVENSDAIIERYRAVTISLDYYGDSVLNSVSDILAMILGFALASRLPVWASIILALGFEILTTWLIRDGLALNVLMLIWPLQAVRDWQAAL</sequence>
<dbReference type="RefSeq" id="WP_231964689.1">
    <property type="nucleotide sequence ID" value="NZ_CBCRYP010000002.1"/>
</dbReference>
<dbReference type="EMBL" id="FOPU01000001">
    <property type="protein sequence ID" value="SFH11080.1"/>
    <property type="molecule type" value="Genomic_DNA"/>
</dbReference>
<organism evidence="6 7">
    <name type="scientific">Paracoccus aminovorans</name>
    <dbReference type="NCBI Taxonomy" id="34004"/>
    <lineage>
        <taxon>Bacteria</taxon>
        <taxon>Pseudomonadati</taxon>
        <taxon>Pseudomonadota</taxon>
        <taxon>Alphaproteobacteria</taxon>
        <taxon>Rhodobacterales</taxon>
        <taxon>Paracoccaceae</taxon>
        <taxon>Paracoccus</taxon>
    </lineage>
</organism>
<reference evidence="6 7" key="1">
    <citation type="submission" date="2016-10" db="EMBL/GenBank/DDBJ databases">
        <authorList>
            <person name="de Groot N.N."/>
        </authorList>
    </citation>
    <scope>NUCLEOTIDE SEQUENCE [LARGE SCALE GENOMIC DNA]</scope>
    <source>
        <strain evidence="6 7">DSM 8537</strain>
    </source>
</reference>
<gene>
    <name evidence="6" type="ORF">SAMN04488021_101224</name>
</gene>
<feature type="transmembrane region" description="Helical" evidence="5">
    <location>
        <begin position="9"/>
        <end position="28"/>
    </location>
</feature>
<dbReference type="HAMAP" id="MF_01514">
    <property type="entry name" value="UPF0314"/>
    <property type="match status" value="1"/>
</dbReference>
<keyword evidence="2 5" id="KW-0812">Transmembrane</keyword>
<dbReference type="InterPro" id="IPR019691">
    <property type="entry name" value="DUF2585"/>
</dbReference>
<dbReference type="AlphaFoldDB" id="A0A1I2XC46"/>
<evidence type="ECO:0000256" key="3">
    <source>
        <dbReference type="ARBA" id="ARBA00022989"/>
    </source>
</evidence>
<keyword evidence="7" id="KW-1185">Reference proteome</keyword>
<evidence type="ECO:0000256" key="4">
    <source>
        <dbReference type="ARBA" id="ARBA00023136"/>
    </source>
</evidence>
<keyword evidence="4 5" id="KW-0472">Membrane</keyword>
<dbReference type="Pfam" id="PF10755">
    <property type="entry name" value="DUF2585"/>
    <property type="match status" value="1"/>
</dbReference>
<dbReference type="STRING" id="34004.SAMN04488021_101224"/>
<accession>A0A1I2XC46</accession>
<evidence type="ECO:0000313" key="7">
    <source>
        <dbReference type="Proteomes" id="UP000183635"/>
    </source>
</evidence>
<keyword evidence="3 5" id="KW-1133">Transmembrane helix</keyword>
<comment type="subcellular location">
    <subcellularLocation>
        <location evidence="5">Cell membrane</location>
        <topology evidence="5">Multi-pass membrane protein</topology>
    </subcellularLocation>
</comment>
<evidence type="ECO:0000256" key="5">
    <source>
        <dbReference type="HAMAP-Rule" id="MF_01514"/>
    </source>
</evidence>
<evidence type="ECO:0000256" key="2">
    <source>
        <dbReference type="ARBA" id="ARBA00022692"/>
    </source>
</evidence>
<keyword evidence="1 5" id="KW-1003">Cell membrane</keyword>
<protein>
    <recommendedName>
        <fullName evidence="5">UPF0314 protein SAMN04488021_101224</fullName>
    </recommendedName>
</protein>
<evidence type="ECO:0000256" key="1">
    <source>
        <dbReference type="ARBA" id="ARBA00022475"/>
    </source>
</evidence>